<dbReference type="Proteomes" id="UP000825009">
    <property type="component" value="Chromosome"/>
</dbReference>
<feature type="compositionally biased region" description="Low complexity" evidence="12">
    <location>
        <begin position="354"/>
        <end position="366"/>
    </location>
</feature>
<evidence type="ECO:0000313" key="15">
    <source>
        <dbReference type="EMBL" id="QXT39151.1"/>
    </source>
</evidence>
<evidence type="ECO:0000256" key="9">
    <source>
        <dbReference type="ARBA" id="ARBA00023004"/>
    </source>
</evidence>
<keyword evidence="3" id="KW-1003">Cell membrane</keyword>
<evidence type="ECO:0000256" key="7">
    <source>
        <dbReference type="ARBA" id="ARBA00022989"/>
    </source>
</evidence>
<evidence type="ECO:0000256" key="5">
    <source>
        <dbReference type="ARBA" id="ARBA00022692"/>
    </source>
</evidence>
<evidence type="ECO:0000256" key="3">
    <source>
        <dbReference type="ARBA" id="ARBA00022475"/>
    </source>
</evidence>
<evidence type="ECO:0000256" key="2">
    <source>
        <dbReference type="ARBA" id="ARBA00010823"/>
    </source>
</evidence>
<dbReference type="KEGG" id="gce:KYE46_14655"/>
<evidence type="ECO:0000256" key="6">
    <source>
        <dbReference type="ARBA" id="ARBA00022723"/>
    </source>
</evidence>
<feature type="transmembrane region" description="Helical" evidence="13">
    <location>
        <begin position="312"/>
        <end position="329"/>
    </location>
</feature>
<dbReference type="InterPro" id="IPR033885">
    <property type="entry name" value="AlkB/XylM"/>
</dbReference>
<evidence type="ECO:0000256" key="11">
    <source>
        <dbReference type="ARBA" id="ARBA00023136"/>
    </source>
</evidence>
<keyword evidence="7 13" id="KW-1133">Transmembrane helix</keyword>
<dbReference type="EMBL" id="CP079194">
    <property type="protein sequence ID" value="QXT39151.1"/>
    <property type="molecule type" value="Genomic_DNA"/>
</dbReference>
<dbReference type="CDD" id="cd03512">
    <property type="entry name" value="Alkane-hydroxylase"/>
    <property type="match status" value="1"/>
</dbReference>
<dbReference type="PANTHER" id="PTHR38674">
    <property type="entry name" value="ALKANE 1-MONOOXYGENASE 1"/>
    <property type="match status" value="1"/>
</dbReference>
<keyword evidence="4" id="KW-0997">Cell inner membrane</keyword>
<evidence type="ECO:0000256" key="12">
    <source>
        <dbReference type="SAM" id="MobiDB-lite"/>
    </source>
</evidence>
<evidence type="ECO:0000259" key="14">
    <source>
        <dbReference type="Pfam" id="PF00487"/>
    </source>
</evidence>
<organism evidence="15 16">
    <name type="scientific">Gymnodinialimonas ceratoperidinii</name>
    <dbReference type="NCBI Taxonomy" id="2856823"/>
    <lineage>
        <taxon>Bacteria</taxon>
        <taxon>Pseudomonadati</taxon>
        <taxon>Pseudomonadota</taxon>
        <taxon>Alphaproteobacteria</taxon>
        <taxon>Rhodobacterales</taxon>
        <taxon>Paracoccaceae</taxon>
        <taxon>Gymnodinialimonas</taxon>
    </lineage>
</organism>
<evidence type="ECO:0000256" key="8">
    <source>
        <dbReference type="ARBA" id="ARBA00023002"/>
    </source>
</evidence>
<keyword evidence="11 13" id="KW-0472">Membrane</keyword>
<reference evidence="15 16" key="1">
    <citation type="submission" date="2021-07" db="EMBL/GenBank/DDBJ databases">
        <title>A novel Jannaschia species isolated from marine dinoflagellate Ceratoperidinium margalefii.</title>
        <authorList>
            <person name="Jiang Y."/>
            <person name="Li Z."/>
        </authorList>
    </citation>
    <scope>NUCLEOTIDE SEQUENCE [LARGE SCALE GENOMIC DNA]</scope>
    <source>
        <strain evidence="15 16">J12C1-MA-4</strain>
    </source>
</reference>
<dbReference type="AlphaFoldDB" id="A0A8F6TWS8"/>
<dbReference type="GO" id="GO:0006629">
    <property type="term" value="P:lipid metabolic process"/>
    <property type="evidence" value="ECO:0007669"/>
    <property type="project" value="InterPro"/>
</dbReference>
<evidence type="ECO:0000313" key="16">
    <source>
        <dbReference type="Proteomes" id="UP000825009"/>
    </source>
</evidence>
<comment type="similarity">
    <text evidence="2">Belongs to the fatty acid desaturase type 1 family. AlkB subfamily.</text>
</comment>
<keyword evidence="9" id="KW-0408">Iron</keyword>
<dbReference type="GO" id="GO:0046872">
    <property type="term" value="F:metal ion binding"/>
    <property type="evidence" value="ECO:0007669"/>
    <property type="project" value="UniProtKB-KW"/>
</dbReference>
<dbReference type="GO" id="GO:0004497">
    <property type="term" value="F:monooxygenase activity"/>
    <property type="evidence" value="ECO:0007669"/>
    <property type="project" value="UniProtKB-KW"/>
</dbReference>
<gene>
    <name evidence="15" type="ORF">KYE46_14655</name>
</gene>
<keyword evidence="6" id="KW-0479">Metal-binding</keyword>
<dbReference type="PANTHER" id="PTHR38674:SF1">
    <property type="entry name" value="ALKANE 1-MONOOXYGENASE 1"/>
    <property type="match status" value="1"/>
</dbReference>
<dbReference type="Pfam" id="PF00487">
    <property type="entry name" value="FA_desaturase"/>
    <property type="match status" value="1"/>
</dbReference>
<accession>A0A8F6TWS8</accession>
<feature type="compositionally biased region" description="Pro residues" evidence="12">
    <location>
        <begin position="367"/>
        <end position="380"/>
    </location>
</feature>
<protein>
    <submittedName>
        <fullName evidence="15">Alkane 1-monooxygenase</fullName>
    </submittedName>
</protein>
<feature type="region of interest" description="Disordered" evidence="12">
    <location>
        <begin position="347"/>
        <end position="399"/>
    </location>
</feature>
<evidence type="ECO:0000256" key="1">
    <source>
        <dbReference type="ARBA" id="ARBA00004429"/>
    </source>
</evidence>
<dbReference type="RefSeq" id="WP_219001525.1">
    <property type="nucleotide sequence ID" value="NZ_CP079194.1"/>
</dbReference>
<dbReference type="InterPro" id="IPR005804">
    <property type="entry name" value="FA_desaturase_dom"/>
</dbReference>
<feature type="transmembrane region" description="Helical" evidence="13">
    <location>
        <begin position="205"/>
        <end position="235"/>
    </location>
</feature>
<keyword evidence="5 13" id="KW-0812">Transmembrane</keyword>
<evidence type="ECO:0000256" key="4">
    <source>
        <dbReference type="ARBA" id="ARBA00022519"/>
    </source>
</evidence>
<sequence>MPVIARYAAITLPPLAFLLLAGTAWGGFAWLALAWLTLVAAVADRLLAPPAPTPADEETLPWSDTLSVGLACGHFLLLLSTTSAIASGSLTLGQSLALFLATASFFGQVSHPNAHELIHRAPLALRALGAAVYTSVGFGHHVSAHRLVHHRHVGTDEDPNTPRPGESFWAYLPRAWRGSFEAGAECEVDRLERKGRSPNHISNPYWLWLGGAVLTLVIVTLTAGIGGALVLIGLAGLTAAQILMSDYVQHYGLQRLLLPNVRYEPVGPHHSWNAPKGFSSYLMMNAPAHSEHHMHPDRPYERLDPEARVPTLPYSMPIMAVIALFPTLWSRMMDHRALKVMVAAEDARAEQPITPRQTAPSATRPAPAAPQPPTAAPTPDDPTDPEEADLLRRIRAATQ</sequence>
<proteinExistence type="inferred from homology"/>
<keyword evidence="10" id="KW-0503">Monooxygenase</keyword>
<comment type="subcellular location">
    <subcellularLocation>
        <location evidence="1">Cell inner membrane</location>
        <topology evidence="1">Multi-pass membrane protein</topology>
    </subcellularLocation>
</comment>
<feature type="domain" description="Fatty acid desaturase" evidence="14">
    <location>
        <begin position="96"/>
        <end position="307"/>
    </location>
</feature>
<evidence type="ECO:0000256" key="13">
    <source>
        <dbReference type="SAM" id="Phobius"/>
    </source>
</evidence>
<keyword evidence="8" id="KW-0560">Oxidoreductase</keyword>
<evidence type="ECO:0000256" key="10">
    <source>
        <dbReference type="ARBA" id="ARBA00023033"/>
    </source>
</evidence>
<name>A0A8F6TWS8_9RHOB</name>
<dbReference type="GO" id="GO:0005886">
    <property type="term" value="C:plasma membrane"/>
    <property type="evidence" value="ECO:0007669"/>
    <property type="project" value="UniProtKB-SubCell"/>
</dbReference>
<keyword evidence="16" id="KW-1185">Reference proteome</keyword>